<dbReference type="Proteomes" id="UP000290218">
    <property type="component" value="Unassembled WGS sequence"/>
</dbReference>
<keyword evidence="7" id="KW-1185">Reference proteome</keyword>
<evidence type="ECO:0000256" key="2">
    <source>
        <dbReference type="ARBA" id="ARBA00023235"/>
    </source>
</evidence>
<protein>
    <recommendedName>
        <fullName evidence="5">L-rhamnose mutarotase</fullName>
        <ecNumber evidence="5">5.1.3.32</ecNumber>
    </recommendedName>
</protein>
<dbReference type="GO" id="GO:0005737">
    <property type="term" value="C:cytoplasm"/>
    <property type="evidence" value="ECO:0007669"/>
    <property type="project" value="InterPro"/>
</dbReference>
<dbReference type="EMBL" id="SDHX01000001">
    <property type="protein sequence ID" value="RXK54555.1"/>
    <property type="molecule type" value="Genomic_DNA"/>
</dbReference>
<gene>
    <name evidence="6" type="primary">rhaM</name>
    <name evidence="6" type="ORF">ESB00_01240</name>
</gene>
<dbReference type="NCBIfam" id="TIGR02625">
    <property type="entry name" value="YiiL_rotase"/>
    <property type="match status" value="1"/>
</dbReference>
<dbReference type="GO" id="GO:0019301">
    <property type="term" value="P:rhamnose catabolic process"/>
    <property type="evidence" value="ECO:0007669"/>
    <property type="project" value="UniProtKB-UniRule"/>
</dbReference>
<dbReference type="GO" id="GO:0062192">
    <property type="term" value="F:L-rhamnose mutarotase activity"/>
    <property type="evidence" value="ECO:0007669"/>
    <property type="project" value="UniProtKB-UniRule"/>
</dbReference>
<name>A0A4Q1C6P0_9BACT</name>
<dbReference type="EC" id="5.1.3.32" evidence="5"/>
<organism evidence="6 7">
    <name type="scientific">Oleiharenicola lentus</name>
    <dbReference type="NCBI Taxonomy" id="2508720"/>
    <lineage>
        <taxon>Bacteria</taxon>
        <taxon>Pseudomonadati</taxon>
        <taxon>Verrucomicrobiota</taxon>
        <taxon>Opitutia</taxon>
        <taxon>Opitutales</taxon>
        <taxon>Opitutaceae</taxon>
        <taxon>Oleiharenicola</taxon>
    </lineage>
</organism>
<dbReference type="HAMAP" id="MF_01663">
    <property type="entry name" value="L_rham_rotase"/>
    <property type="match status" value="1"/>
</dbReference>
<dbReference type="InterPro" id="IPR011008">
    <property type="entry name" value="Dimeric_a/b-barrel"/>
</dbReference>
<keyword evidence="4" id="KW-0684">Rhamnose metabolism</keyword>
<dbReference type="RefSeq" id="WP_129045919.1">
    <property type="nucleotide sequence ID" value="NZ_SDHX01000001.1"/>
</dbReference>
<accession>A0A4Q1C6P0</accession>
<dbReference type="SUPFAM" id="SSF54909">
    <property type="entry name" value="Dimeric alpha+beta barrel"/>
    <property type="match status" value="1"/>
</dbReference>
<keyword evidence="2 6" id="KW-0413">Isomerase</keyword>
<evidence type="ECO:0000256" key="5">
    <source>
        <dbReference type="NCBIfam" id="TIGR02625"/>
    </source>
</evidence>
<dbReference type="InterPro" id="IPR008000">
    <property type="entry name" value="Rham/fucose_mutarotase"/>
</dbReference>
<dbReference type="AlphaFoldDB" id="A0A4Q1C6P0"/>
<dbReference type="PANTHER" id="PTHR34389">
    <property type="entry name" value="L-RHAMNOSE MUTAROTASE"/>
    <property type="match status" value="1"/>
</dbReference>
<evidence type="ECO:0000256" key="4">
    <source>
        <dbReference type="ARBA" id="ARBA00023308"/>
    </source>
</evidence>
<dbReference type="Gene3D" id="3.30.70.100">
    <property type="match status" value="1"/>
</dbReference>
<comment type="caution">
    <text evidence="6">The sequence shown here is derived from an EMBL/GenBank/DDBJ whole genome shotgun (WGS) entry which is preliminary data.</text>
</comment>
<dbReference type="InterPro" id="IPR013448">
    <property type="entry name" value="L-rhamnose_mutarotase"/>
</dbReference>
<dbReference type="Pfam" id="PF05336">
    <property type="entry name" value="rhaM"/>
    <property type="match status" value="1"/>
</dbReference>
<evidence type="ECO:0000313" key="7">
    <source>
        <dbReference type="Proteomes" id="UP000290218"/>
    </source>
</evidence>
<keyword evidence="3" id="KW-0119">Carbohydrate metabolism</keyword>
<dbReference type="OrthoDB" id="9799608at2"/>
<reference evidence="6 7" key="1">
    <citation type="submission" date="2019-01" db="EMBL/GenBank/DDBJ databases">
        <title>Lacunisphaera sp. strain TWA-58.</title>
        <authorList>
            <person name="Chen W.-M."/>
        </authorList>
    </citation>
    <scope>NUCLEOTIDE SEQUENCE [LARGE SCALE GENOMIC DNA]</scope>
    <source>
        <strain evidence="6 7">TWA-58</strain>
    </source>
</reference>
<dbReference type="PANTHER" id="PTHR34389:SF2">
    <property type="entry name" value="L-RHAMNOSE MUTAROTASE"/>
    <property type="match status" value="1"/>
</dbReference>
<evidence type="ECO:0000313" key="6">
    <source>
        <dbReference type="EMBL" id="RXK54555.1"/>
    </source>
</evidence>
<proteinExistence type="inferred from homology"/>
<evidence type="ECO:0000256" key="3">
    <source>
        <dbReference type="ARBA" id="ARBA00023277"/>
    </source>
</evidence>
<sequence>MIRKAFVMSVHAGHEAEYERRHRPIWPELEKVLKDHGVHNYSIFLHAETRQLFAYAEIEDEARWAAIAATPECQRWWKHMGDVMPSNPDHSPVATGLREVFHLD</sequence>
<keyword evidence="1" id="KW-0963">Cytoplasm</keyword>
<evidence type="ECO:0000256" key="1">
    <source>
        <dbReference type="ARBA" id="ARBA00022490"/>
    </source>
</evidence>